<evidence type="ECO:0000256" key="6">
    <source>
        <dbReference type="ARBA" id="ARBA00023034"/>
    </source>
</evidence>
<keyword evidence="6 8" id="KW-0333">Golgi apparatus</keyword>
<dbReference type="OMA" id="MYYQDID"/>
<dbReference type="EMBL" id="JH767149">
    <property type="protein sequence ID" value="EQC35796.1"/>
    <property type="molecule type" value="Genomic_DNA"/>
</dbReference>
<evidence type="ECO:0000256" key="8">
    <source>
        <dbReference type="RuleBase" id="RU361148"/>
    </source>
</evidence>
<dbReference type="GO" id="GO:0000139">
    <property type="term" value="C:Golgi membrane"/>
    <property type="evidence" value="ECO:0007669"/>
    <property type="project" value="UniProtKB-SubCell"/>
</dbReference>
<feature type="transmembrane region" description="Helical" evidence="8">
    <location>
        <begin position="128"/>
        <end position="153"/>
    </location>
</feature>
<evidence type="ECO:0000313" key="10">
    <source>
        <dbReference type="Proteomes" id="UP000030762"/>
    </source>
</evidence>
<sequence>MDAVGYKQLYDEPLLDRSINEPAPSLGGLSLASVITQLNSFLAVLWPVLITMVLTSLVAVSVQDSETQAAMNQYLYYKDIDASSATAGTKTIEALTNALVVIFFIAIVTFVVVLLYKVNCMIGLTGYLMLSSSTLLGLVGSALVQKIFCGLFHWRLEVYTTSLIMYNFAIVGTVSIFYQKGVSPNIGRMYLILTSVIMAWQLCQLPEWSTWAILFALAFWDLFAVLTPCGPLRCLVNLIQSEGRPMPGLLYEAEIHDGHVRKHKSGSTRALPMAPAASSDMEMVQRRSDDAFLTFESQLRDFCVDVGSPNGHHVRAVALQYVDRQKDCWRMLYTKYNITFVAAHKSYPDVALVFADAGGQHARETIKLGLGDFIFYSVLVARAAMTGFAAFVACFVCVIIGLAATMYLLAHFNALPALPISVLLGILCFFLMVQMGSPFVDALVFRGIC</sequence>
<comment type="subunit">
    <text evidence="8">Homodimer.</text>
</comment>
<comment type="similarity">
    <text evidence="1 8">Belongs to the peptidase A22A family.</text>
</comment>
<dbReference type="SMART" id="SM00730">
    <property type="entry name" value="PSN"/>
    <property type="match status" value="1"/>
</dbReference>
<dbReference type="InParanoid" id="T0QM51"/>
<keyword evidence="2 8" id="KW-0812">Transmembrane</keyword>
<dbReference type="InterPro" id="IPR001108">
    <property type="entry name" value="Peptidase_A22A"/>
</dbReference>
<protein>
    <recommendedName>
        <fullName evidence="8">Presenilin</fullName>
        <ecNumber evidence="8">3.4.23.-</ecNumber>
    </recommendedName>
</protein>
<keyword evidence="4 8" id="KW-0914">Notch signaling pathway</keyword>
<dbReference type="AlphaFoldDB" id="T0QM51"/>
<dbReference type="PANTHER" id="PTHR10202">
    <property type="entry name" value="PRESENILIN"/>
    <property type="match status" value="1"/>
</dbReference>
<organism evidence="9 10">
    <name type="scientific">Saprolegnia diclina (strain VS20)</name>
    <dbReference type="NCBI Taxonomy" id="1156394"/>
    <lineage>
        <taxon>Eukaryota</taxon>
        <taxon>Sar</taxon>
        <taxon>Stramenopiles</taxon>
        <taxon>Oomycota</taxon>
        <taxon>Saprolegniomycetes</taxon>
        <taxon>Saprolegniales</taxon>
        <taxon>Saprolegniaceae</taxon>
        <taxon>Saprolegnia</taxon>
    </lineage>
</organism>
<feature type="transmembrane region" description="Helical" evidence="8">
    <location>
        <begin position="41"/>
        <end position="62"/>
    </location>
</feature>
<dbReference type="GO" id="GO:0042500">
    <property type="term" value="F:aspartic endopeptidase activity, intramembrane cleaving"/>
    <property type="evidence" value="ECO:0007669"/>
    <property type="project" value="InterPro"/>
</dbReference>
<dbReference type="InterPro" id="IPR006639">
    <property type="entry name" value="Preselin/SPP"/>
</dbReference>
<feature type="transmembrane region" description="Helical" evidence="8">
    <location>
        <begin position="159"/>
        <end position="178"/>
    </location>
</feature>
<keyword evidence="8" id="KW-0645">Protease</keyword>
<evidence type="ECO:0000256" key="3">
    <source>
        <dbReference type="ARBA" id="ARBA00022824"/>
    </source>
</evidence>
<dbReference type="Pfam" id="PF01080">
    <property type="entry name" value="Presenilin"/>
    <property type="match status" value="1"/>
</dbReference>
<evidence type="ECO:0000256" key="5">
    <source>
        <dbReference type="ARBA" id="ARBA00022989"/>
    </source>
</evidence>
<feature type="transmembrane region" description="Helical" evidence="8">
    <location>
        <begin position="388"/>
        <end position="409"/>
    </location>
</feature>
<reference evidence="9 10" key="1">
    <citation type="submission" date="2012-04" db="EMBL/GenBank/DDBJ databases">
        <title>The Genome Sequence of Saprolegnia declina VS20.</title>
        <authorList>
            <consortium name="The Broad Institute Genome Sequencing Platform"/>
            <person name="Russ C."/>
            <person name="Nusbaum C."/>
            <person name="Tyler B."/>
            <person name="van West P."/>
            <person name="Dieguez-Uribeondo J."/>
            <person name="de Bruijn I."/>
            <person name="Tripathy S."/>
            <person name="Jiang R."/>
            <person name="Young S.K."/>
            <person name="Zeng Q."/>
            <person name="Gargeya S."/>
            <person name="Fitzgerald M."/>
            <person name="Haas B."/>
            <person name="Abouelleil A."/>
            <person name="Alvarado L."/>
            <person name="Arachchi H.M."/>
            <person name="Berlin A."/>
            <person name="Chapman S.B."/>
            <person name="Goldberg J."/>
            <person name="Griggs A."/>
            <person name="Gujja S."/>
            <person name="Hansen M."/>
            <person name="Howarth C."/>
            <person name="Imamovic A."/>
            <person name="Larimer J."/>
            <person name="McCowen C."/>
            <person name="Montmayeur A."/>
            <person name="Murphy C."/>
            <person name="Neiman D."/>
            <person name="Pearson M."/>
            <person name="Priest M."/>
            <person name="Roberts A."/>
            <person name="Saif S."/>
            <person name="Shea T."/>
            <person name="Sisk P."/>
            <person name="Sykes S."/>
            <person name="Wortman J."/>
            <person name="Nusbaum C."/>
            <person name="Birren B."/>
        </authorList>
    </citation>
    <scope>NUCLEOTIDE SEQUENCE [LARGE SCALE GENOMIC DNA]</scope>
    <source>
        <strain evidence="9 10">VS20</strain>
    </source>
</reference>
<dbReference type="PRINTS" id="PR01072">
    <property type="entry name" value="PRESENILIN"/>
</dbReference>
<dbReference type="GO" id="GO:0006509">
    <property type="term" value="P:membrane protein ectodomain proteolysis"/>
    <property type="evidence" value="ECO:0007669"/>
    <property type="project" value="TreeGrafter"/>
</dbReference>
<gene>
    <name evidence="9" type="ORF">SDRG_06555</name>
</gene>
<keyword evidence="5 8" id="KW-1133">Transmembrane helix</keyword>
<dbReference type="GO" id="GO:0005789">
    <property type="term" value="C:endoplasmic reticulum membrane"/>
    <property type="evidence" value="ECO:0007669"/>
    <property type="project" value="UniProtKB-SubCell"/>
</dbReference>
<dbReference type="GO" id="GO:0070765">
    <property type="term" value="C:gamma-secretase complex"/>
    <property type="evidence" value="ECO:0007669"/>
    <property type="project" value="TreeGrafter"/>
</dbReference>
<dbReference type="VEuPathDB" id="FungiDB:SDRG_06555"/>
<feature type="transmembrane region" description="Helical" evidence="8">
    <location>
        <begin position="415"/>
        <end position="433"/>
    </location>
</feature>
<accession>T0QM51</accession>
<dbReference type="RefSeq" id="XP_008610558.1">
    <property type="nucleotide sequence ID" value="XM_008612336.1"/>
</dbReference>
<evidence type="ECO:0000256" key="2">
    <source>
        <dbReference type="ARBA" id="ARBA00022692"/>
    </source>
</evidence>
<evidence type="ECO:0000313" key="9">
    <source>
        <dbReference type="EMBL" id="EQC35796.1"/>
    </source>
</evidence>
<dbReference type="eggNOG" id="KOG2736">
    <property type="taxonomic scope" value="Eukaryota"/>
</dbReference>
<feature type="transmembrane region" description="Helical" evidence="8">
    <location>
        <begin position="94"/>
        <end position="116"/>
    </location>
</feature>
<keyword evidence="3 8" id="KW-0256">Endoplasmic reticulum</keyword>
<comment type="subcellular location">
    <subcellularLocation>
        <location evidence="8">Endoplasmic reticulum membrane</location>
        <topology evidence="8">Multi-pass membrane protein</topology>
    </subcellularLocation>
    <subcellularLocation>
        <location evidence="8">Golgi apparatus membrane</location>
        <topology evidence="8">Multi-pass membrane protein</topology>
    </subcellularLocation>
</comment>
<evidence type="ECO:0000256" key="7">
    <source>
        <dbReference type="ARBA" id="ARBA00023136"/>
    </source>
</evidence>
<feature type="transmembrane region" description="Helical" evidence="8">
    <location>
        <begin position="208"/>
        <end position="226"/>
    </location>
</feature>
<dbReference type="GO" id="GO:0007219">
    <property type="term" value="P:Notch signaling pathway"/>
    <property type="evidence" value="ECO:0007669"/>
    <property type="project" value="UniProtKB-KW"/>
</dbReference>
<dbReference type="InterPro" id="IPR042524">
    <property type="entry name" value="Presenilin_C"/>
</dbReference>
<dbReference type="EC" id="3.4.23.-" evidence="8"/>
<dbReference type="OrthoDB" id="432970at2759"/>
<dbReference type="Proteomes" id="UP000030762">
    <property type="component" value="Unassembled WGS sequence"/>
</dbReference>
<evidence type="ECO:0000256" key="1">
    <source>
        <dbReference type="ARBA" id="ARBA00008604"/>
    </source>
</evidence>
<comment type="function">
    <text evidence="8">Probable subunit of the gamma-secretase complex, an endoprotease complex that catalyzes the intramembrane cleavage of integral membrane proteins such as Notch receptors.</text>
</comment>
<dbReference type="GeneID" id="19947282"/>
<dbReference type="STRING" id="1156394.T0QM51"/>
<proteinExistence type="inferred from homology"/>
<comment type="domain">
    <text evidence="8">The PAL motif is required for normal active site conformation.</text>
</comment>
<dbReference type="PANTHER" id="PTHR10202:SF13">
    <property type="entry name" value="PRESENILIN HOMOLOG"/>
    <property type="match status" value="1"/>
</dbReference>
<dbReference type="GO" id="GO:0016485">
    <property type="term" value="P:protein processing"/>
    <property type="evidence" value="ECO:0007669"/>
    <property type="project" value="InterPro"/>
</dbReference>
<dbReference type="Gene3D" id="1.10.472.100">
    <property type="entry name" value="Presenilin"/>
    <property type="match status" value="1"/>
</dbReference>
<keyword evidence="8" id="KW-0378">Hydrolase</keyword>
<name>T0QM51_SAPDV</name>
<keyword evidence="7 8" id="KW-0472">Membrane</keyword>
<keyword evidence="10" id="KW-1185">Reference proteome</keyword>
<evidence type="ECO:0000256" key="4">
    <source>
        <dbReference type="ARBA" id="ARBA00022976"/>
    </source>
</evidence>